<dbReference type="HAMAP" id="MF_00639">
    <property type="entry name" value="MurD"/>
    <property type="match status" value="1"/>
</dbReference>
<keyword evidence="5 7" id="KW-0547">Nucleotide-binding</keyword>
<dbReference type="InterPro" id="IPR004101">
    <property type="entry name" value="Mur_ligase_C"/>
</dbReference>
<keyword evidence="12" id="KW-1185">Reference proteome</keyword>
<name>A0A7Z7HQ68_9PROT</name>
<sequence>MKLSGLHVLILGLGESGLAMARWCARQGARVRVADTRATPPGLAQLHAAVPGAEFIPGAFDKALLAGIDLLALSPGLSAGQMVVFEARARGIRVLGEIELFAEALRELGVRQQCKVIAITGTNGKTTTATLTAHLCRAAGHDAELAGNISPAALDALMARLDAGKLPEIWVLELSSFQLETLDTLQADVATVLNVSDDHLDRYIDLDEYASAKARIFAGDGVQVLNRDDARVKRMALPGRWLLSFGLDAPGMLEDFGLRNRGGDPWLVQGDSFLLPVSRLPLPGLHNAANALAALALCHALDLAMPRLLDGLLSFQGLPHRVEFVAEIHGVRYYDDSKGTNVGATVAALQGRLHAPDGKTVLIAGGDGKGQDFSPLGPAVAAHARAVVLLGRDAPLIEAVLQDGAVPLRRAAGMDEAVLAAAAAARPGDAVLLSPACASFDMYRNYVHRAEAFIDAVRALAVVGDGA</sequence>
<organism evidence="11 12">
    <name type="scientific">Sterolibacterium denitrificans</name>
    <dbReference type="NCBI Taxonomy" id="157592"/>
    <lineage>
        <taxon>Bacteria</taxon>
        <taxon>Pseudomonadati</taxon>
        <taxon>Pseudomonadota</taxon>
        <taxon>Betaproteobacteria</taxon>
        <taxon>Nitrosomonadales</taxon>
        <taxon>Sterolibacteriaceae</taxon>
        <taxon>Sterolibacterium</taxon>
    </lineage>
</organism>
<evidence type="ECO:0000256" key="5">
    <source>
        <dbReference type="ARBA" id="ARBA00022741"/>
    </source>
</evidence>
<evidence type="ECO:0000256" key="8">
    <source>
        <dbReference type="RuleBase" id="RU003664"/>
    </source>
</evidence>
<protein>
    <recommendedName>
        <fullName evidence="7 8">UDP-N-acetylmuramoylalanine--D-glutamate ligase</fullName>
        <ecNumber evidence="7 8">6.3.2.9</ecNumber>
    </recommendedName>
    <alternativeName>
        <fullName evidence="7">D-glutamic acid-adding enzyme</fullName>
    </alternativeName>
    <alternativeName>
        <fullName evidence="7">UDP-N-acetylmuramoyl-L-alanyl-D-glutamate synthetase</fullName>
    </alternativeName>
</protein>
<dbReference type="SUPFAM" id="SSF53623">
    <property type="entry name" value="MurD-like peptide ligases, catalytic domain"/>
    <property type="match status" value="1"/>
</dbReference>
<dbReference type="SUPFAM" id="SSF53244">
    <property type="entry name" value="MurD-like peptide ligases, peptide-binding domain"/>
    <property type="match status" value="1"/>
</dbReference>
<evidence type="ECO:0000256" key="6">
    <source>
        <dbReference type="ARBA" id="ARBA00022840"/>
    </source>
</evidence>
<keyword evidence="7 8" id="KW-0132">Cell division</keyword>
<dbReference type="GO" id="GO:0008360">
    <property type="term" value="P:regulation of cell shape"/>
    <property type="evidence" value="ECO:0007669"/>
    <property type="project" value="UniProtKB-KW"/>
</dbReference>
<comment type="function">
    <text evidence="7 8">Cell wall formation. Catalyzes the addition of glutamate to the nucleotide precursor UDP-N-acetylmuramoyl-L-alanine (UMA).</text>
</comment>
<gene>
    <name evidence="7 11" type="primary">murD</name>
    <name evidence="11" type="ORF">SDENCHOL_10030</name>
</gene>
<proteinExistence type="inferred from homology"/>
<evidence type="ECO:0000259" key="9">
    <source>
        <dbReference type="Pfam" id="PF02875"/>
    </source>
</evidence>
<accession>A0A7Z7HQ68</accession>
<comment type="similarity">
    <text evidence="7">Belongs to the MurCDEF family.</text>
</comment>
<dbReference type="GO" id="GO:0071555">
    <property type="term" value="P:cell wall organization"/>
    <property type="evidence" value="ECO:0007669"/>
    <property type="project" value="UniProtKB-KW"/>
</dbReference>
<comment type="subcellular location">
    <subcellularLocation>
        <location evidence="1 7 8">Cytoplasm</location>
    </subcellularLocation>
</comment>
<keyword evidence="7 8" id="KW-0133">Cell shape</keyword>
<dbReference type="Pfam" id="PF02875">
    <property type="entry name" value="Mur_ligase_C"/>
    <property type="match status" value="1"/>
</dbReference>
<dbReference type="GO" id="GO:0005737">
    <property type="term" value="C:cytoplasm"/>
    <property type="evidence" value="ECO:0007669"/>
    <property type="project" value="UniProtKB-SubCell"/>
</dbReference>
<dbReference type="PANTHER" id="PTHR43692">
    <property type="entry name" value="UDP-N-ACETYLMURAMOYLALANINE--D-GLUTAMATE LIGASE"/>
    <property type="match status" value="1"/>
</dbReference>
<keyword evidence="7 8" id="KW-0573">Peptidoglycan synthesis</keyword>
<dbReference type="GO" id="GO:0008764">
    <property type="term" value="F:UDP-N-acetylmuramoylalanine-D-glutamate ligase activity"/>
    <property type="evidence" value="ECO:0007669"/>
    <property type="project" value="UniProtKB-UniRule"/>
</dbReference>
<evidence type="ECO:0000259" key="10">
    <source>
        <dbReference type="Pfam" id="PF08245"/>
    </source>
</evidence>
<dbReference type="Pfam" id="PF08245">
    <property type="entry name" value="Mur_ligase_M"/>
    <property type="match status" value="1"/>
</dbReference>
<comment type="pathway">
    <text evidence="2 7 8">Cell wall biogenesis; peptidoglycan biosynthesis.</text>
</comment>
<dbReference type="GO" id="GO:0005524">
    <property type="term" value="F:ATP binding"/>
    <property type="evidence" value="ECO:0007669"/>
    <property type="project" value="UniProtKB-UniRule"/>
</dbReference>
<dbReference type="Pfam" id="PF21799">
    <property type="entry name" value="MurD-like_N"/>
    <property type="match status" value="1"/>
</dbReference>
<dbReference type="EMBL" id="LT837803">
    <property type="protein sequence ID" value="SMB21011.1"/>
    <property type="molecule type" value="Genomic_DNA"/>
</dbReference>
<feature type="domain" description="Mur ligase central" evidence="10">
    <location>
        <begin position="119"/>
        <end position="297"/>
    </location>
</feature>
<evidence type="ECO:0000313" key="12">
    <source>
        <dbReference type="Proteomes" id="UP000242886"/>
    </source>
</evidence>
<dbReference type="Gene3D" id="3.40.50.720">
    <property type="entry name" value="NAD(P)-binding Rossmann-like Domain"/>
    <property type="match status" value="1"/>
</dbReference>
<evidence type="ECO:0000256" key="3">
    <source>
        <dbReference type="ARBA" id="ARBA00022490"/>
    </source>
</evidence>
<dbReference type="Gene3D" id="3.40.1190.10">
    <property type="entry name" value="Mur-like, catalytic domain"/>
    <property type="match status" value="1"/>
</dbReference>
<evidence type="ECO:0000256" key="4">
    <source>
        <dbReference type="ARBA" id="ARBA00022598"/>
    </source>
</evidence>
<keyword evidence="4 7" id="KW-0436">Ligase</keyword>
<dbReference type="SUPFAM" id="SSF51984">
    <property type="entry name" value="MurCD N-terminal domain"/>
    <property type="match status" value="1"/>
</dbReference>
<reference evidence="11" key="1">
    <citation type="submission" date="2017-03" db="EMBL/GenBank/DDBJ databases">
        <authorList>
            <consortium name="AG Boll"/>
        </authorList>
    </citation>
    <scope>NUCLEOTIDE SEQUENCE [LARGE SCALE GENOMIC DNA]</scope>
    <source>
        <strain evidence="11">Chol</strain>
    </source>
</reference>
<dbReference type="AlphaFoldDB" id="A0A7Z7HQ68"/>
<dbReference type="InterPro" id="IPR036615">
    <property type="entry name" value="Mur_ligase_C_dom_sf"/>
</dbReference>
<dbReference type="InterPro" id="IPR013221">
    <property type="entry name" value="Mur_ligase_cen"/>
</dbReference>
<dbReference type="InterPro" id="IPR005762">
    <property type="entry name" value="MurD"/>
</dbReference>
<comment type="catalytic activity">
    <reaction evidence="7 8">
        <text>UDP-N-acetyl-alpha-D-muramoyl-L-alanine + D-glutamate + ATP = UDP-N-acetyl-alpha-D-muramoyl-L-alanyl-D-glutamate + ADP + phosphate + H(+)</text>
        <dbReference type="Rhea" id="RHEA:16429"/>
        <dbReference type="ChEBI" id="CHEBI:15378"/>
        <dbReference type="ChEBI" id="CHEBI:29986"/>
        <dbReference type="ChEBI" id="CHEBI:30616"/>
        <dbReference type="ChEBI" id="CHEBI:43474"/>
        <dbReference type="ChEBI" id="CHEBI:83898"/>
        <dbReference type="ChEBI" id="CHEBI:83900"/>
        <dbReference type="ChEBI" id="CHEBI:456216"/>
        <dbReference type="EC" id="6.3.2.9"/>
    </reaction>
</comment>
<dbReference type="PANTHER" id="PTHR43692:SF1">
    <property type="entry name" value="UDP-N-ACETYLMURAMOYLALANINE--D-GLUTAMATE LIGASE"/>
    <property type="match status" value="1"/>
</dbReference>
<dbReference type="GO" id="GO:0051301">
    <property type="term" value="P:cell division"/>
    <property type="evidence" value="ECO:0007669"/>
    <property type="project" value="UniProtKB-KW"/>
</dbReference>
<keyword evidence="7 8" id="KW-0131">Cell cycle</keyword>
<feature type="domain" description="Mur ligase C-terminal" evidence="9">
    <location>
        <begin position="320"/>
        <end position="437"/>
    </location>
</feature>
<keyword evidence="7 8" id="KW-0961">Cell wall biogenesis/degradation</keyword>
<dbReference type="GO" id="GO:0009252">
    <property type="term" value="P:peptidoglycan biosynthetic process"/>
    <property type="evidence" value="ECO:0007669"/>
    <property type="project" value="UniProtKB-UniRule"/>
</dbReference>
<dbReference type="EC" id="6.3.2.9" evidence="7 8"/>
<dbReference type="RefSeq" id="WP_154715615.1">
    <property type="nucleotide sequence ID" value="NZ_LT837803.1"/>
</dbReference>
<evidence type="ECO:0000313" key="11">
    <source>
        <dbReference type="EMBL" id="SMB21011.1"/>
    </source>
</evidence>
<dbReference type="Proteomes" id="UP000242886">
    <property type="component" value="Chromosome SDENCHOL"/>
</dbReference>
<dbReference type="InterPro" id="IPR036565">
    <property type="entry name" value="Mur-like_cat_sf"/>
</dbReference>
<keyword evidence="6 7" id="KW-0067">ATP-binding</keyword>
<evidence type="ECO:0000256" key="2">
    <source>
        <dbReference type="ARBA" id="ARBA00004752"/>
    </source>
</evidence>
<dbReference type="NCBIfam" id="TIGR01087">
    <property type="entry name" value="murD"/>
    <property type="match status" value="1"/>
</dbReference>
<evidence type="ECO:0000256" key="1">
    <source>
        <dbReference type="ARBA" id="ARBA00004496"/>
    </source>
</evidence>
<dbReference type="Gene3D" id="3.90.190.20">
    <property type="entry name" value="Mur ligase, C-terminal domain"/>
    <property type="match status" value="1"/>
</dbReference>
<feature type="binding site" evidence="7">
    <location>
        <begin position="121"/>
        <end position="127"/>
    </location>
    <ligand>
        <name>ATP</name>
        <dbReference type="ChEBI" id="CHEBI:30616"/>
    </ligand>
</feature>
<dbReference type="UniPathway" id="UPA00219"/>
<keyword evidence="3 7" id="KW-0963">Cytoplasm</keyword>
<evidence type="ECO:0000256" key="7">
    <source>
        <dbReference type="HAMAP-Rule" id="MF_00639"/>
    </source>
</evidence>